<reference evidence="10 11" key="1">
    <citation type="journal article" date="2020" name="Nat. Food">
        <title>A phased Vanilla planifolia genome enables genetic improvement of flavour and production.</title>
        <authorList>
            <person name="Hasing T."/>
            <person name="Tang H."/>
            <person name="Brym M."/>
            <person name="Khazi F."/>
            <person name="Huang T."/>
            <person name="Chambers A.H."/>
        </authorList>
    </citation>
    <scope>NUCLEOTIDE SEQUENCE [LARGE SCALE GENOMIC DNA]</scope>
    <source>
        <tissue evidence="10">Leaf</tissue>
    </source>
</reference>
<gene>
    <name evidence="10" type="ORF">HPP92_016840</name>
</gene>
<evidence type="ECO:0000313" key="11">
    <source>
        <dbReference type="Proteomes" id="UP000636800"/>
    </source>
</evidence>
<dbReference type="SMART" id="SM00563">
    <property type="entry name" value="PlsC"/>
    <property type="match status" value="1"/>
</dbReference>
<dbReference type="GO" id="GO:0003841">
    <property type="term" value="F:1-acylglycerol-3-phosphate O-acyltransferase activity"/>
    <property type="evidence" value="ECO:0007669"/>
    <property type="project" value="UniProtKB-EC"/>
</dbReference>
<dbReference type="EMBL" id="JADCNL010000008">
    <property type="protein sequence ID" value="KAG0470140.1"/>
    <property type="molecule type" value="Genomic_DNA"/>
</dbReference>
<evidence type="ECO:0000256" key="5">
    <source>
        <dbReference type="ARBA" id="ARBA00013211"/>
    </source>
</evidence>
<organism evidence="10 11">
    <name type="scientific">Vanilla planifolia</name>
    <name type="common">Vanilla</name>
    <dbReference type="NCBI Taxonomy" id="51239"/>
    <lineage>
        <taxon>Eukaryota</taxon>
        <taxon>Viridiplantae</taxon>
        <taxon>Streptophyta</taxon>
        <taxon>Embryophyta</taxon>
        <taxon>Tracheophyta</taxon>
        <taxon>Spermatophyta</taxon>
        <taxon>Magnoliopsida</taxon>
        <taxon>Liliopsida</taxon>
        <taxon>Asparagales</taxon>
        <taxon>Orchidaceae</taxon>
        <taxon>Vanilloideae</taxon>
        <taxon>Vanilleae</taxon>
        <taxon>Vanilla</taxon>
    </lineage>
</organism>
<comment type="pathway">
    <text evidence="2">Phospholipid metabolism; CDP-diacylglycerol biosynthesis; CDP-diacylglycerol from sn-glycerol 3-phosphate: step 2/3.</text>
</comment>
<dbReference type="InterPro" id="IPR032098">
    <property type="entry name" value="Acyltransf_C"/>
</dbReference>
<dbReference type="GO" id="GO:0012505">
    <property type="term" value="C:endomembrane system"/>
    <property type="evidence" value="ECO:0007669"/>
    <property type="project" value="TreeGrafter"/>
</dbReference>
<feature type="transmembrane region" description="Helical" evidence="8">
    <location>
        <begin position="340"/>
        <end position="364"/>
    </location>
</feature>
<comment type="similarity">
    <text evidence="4">Belongs to the 1-acyl-sn-glycerol-3-phosphate acyltransferase family.</text>
</comment>
<comment type="caution">
    <text evidence="10">The sequence shown here is derived from an EMBL/GenBank/DDBJ whole genome shotgun (WGS) entry which is preliminary data.</text>
</comment>
<feature type="transmembrane region" description="Helical" evidence="8">
    <location>
        <begin position="41"/>
        <end position="61"/>
    </location>
</feature>
<feature type="domain" description="Phospholipid/glycerol acyltransferase" evidence="9">
    <location>
        <begin position="118"/>
        <end position="240"/>
    </location>
</feature>
<keyword evidence="8" id="KW-0472">Membrane</keyword>
<dbReference type="Pfam" id="PF01553">
    <property type="entry name" value="Acyltransferase"/>
    <property type="match status" value="1"/>
</dbReference>
<keyword evidence="7" id="KW-0012">Acyltransferase</keyword>
<dbReference type="UniPathway" id="UPA00557">
    <property type="reaction ID" value="UER00613"/>
</dbReference>
<keyword evidence="6" id="KW-0808">Transferase</keyword>
<evidence type="ECO:0000313" key="10">
    <source>
        <dbReference type="EMBL" id="KAG0470140.1"/>
    </source>
</evidence>
<evidence type="ECO:0000256" key="2">
    <source>
        <dbReference type="ARBA" id="ARBA00004728"/>
    </source>
</evidence>
<feature type="transmembrane region" description="Helical" evidence="8">
    <location>
        <begin position="370"/>
        <end position="389"/>
    </location>
</feature>
<evidence type="ECO:0000256" key="1">
    <source>
        <dbReference type="ARBA" id="ARBA00001141"/>
    </source>
</evidence>
<dbReference type="Proteomes" id="UP000636800">
    <property type="component" value="Unassembled WGS sequence"/>
</dbReference>
<dbReference type="AlphaFoldDB" id="A0A835URN1"/>
<proteinExistence type="inferred from homology"/>
<dbReference type="EC" id="2.3.1.51" evidence="5"/>
<sequence>MDASDPKEDESFVQETNQRMLTECITAYGSKRHRQLTLMRVIRGIFCLVMLLSTACMLLIYCAPVLSLLLRPFSVHYSRQAIAFLFGTWLSMWPFLFEKINRTKVVFSGDRVPSKERVLLFANHRTEVDWMYLWNLALRKGCLGSIKYVLKSSLMKLPVFGWGFHILEFISVERKWEIDEPRMLKKLSTFKDAKDPLWLVVFPEGTDYTEQKCIRSQMYAAENNLPILRNVLLPKTKGFYACLETLRESLDAVYDITITYKHRYPNFLDNAFGVDPAEVHINIQRILPREIPKSENDVSTWLMERFRFKDQLLTDFAHIGCFPSGGIEGDLSTFSCLVKAISIICCTCIFIYLTFSLAFGFKVFVPLSMAYLSCVTYFDVQPTLVLGSFRSLMCTKKKP</sequence>
<comment type="catalytic activity">
    <reaction evidence="1">
        <text>a 1-acyl-sn-glycero-3-phosphate + an acyl-CoA = a 1,2-diacyl-sn-glycero-3-phosphate + CoA</text>
        <dbReference type="Rhea" id="RHEA:19709"/>
        <dbReference type="ChEBI" id="CHEBI:57287"/>
        <dbReference type="ChEBI" id="CHEBI:57970"/>
        <dbReference type="ChEBI" id="CHEBI:58342"/>
        <dbReference type="ChEBI" id="CHEBI:58608"/>
        <dbReference type="EC" id="2.3.1.51"/>
    </reaction>
</comment>
<evidence type="ECO:0000256" key="8">
    <source>
        <dbReference type="SAM" id="Phobius"/>
    </source>
</evidence>
<evidence type="ECO:0000259" key="9">
    <source>
        <dbReference type="SMART" id="SM00563"/>
    </source>
</evidence>
<evidence type="ECO:0000256" key="3">
    <source>
        <dbReference type="ARBA" id="ARBA00005189"/>
    </source>
</evidence>
<keyword evidence="8" id="KW-0812">Transmembrane</keyword>
<protein>
    <recommendedName>
        <fullName evidence="5">1-acylglycerol-3-phosphate O-acyltransferase</fullName>
        <ecNumber evidence="5">2.3.1.51</ecNumber>
    </recommendedName>
</protein>
<dbReference type="PANTHER" id="PTHR10983:SF16">
    <property type="entry name" value="LYSOCARDIOLIPIN ACYLTRANSFERASE 1"/>
    <property type="match status" value="1"/>
</dbReference>
<keyword evidence="11" id="KW-1185">Reference proteome</keyword>
<feature type="transmembrane region" description="Helical" evidence="8">
    <location>
        <begin position="81"/>
        <end position="97"/>
    </location>
</feature>
<dbReference type="CDD" id="cd07990">
    <property type="entry name" value="LPLAT_LCLAT1-like"/>
    <property type="match status" value="1"/>
</dbReference>
<comment type="pathway">
    <text evidence="3">Lipid metabolism.</text>
</comment>
<evidence type="ECO:0000256" key="4">
    <source>
        <dbReference type="ARBA" id="ARBA00008655"/>
    </source>
</evidence>
<evidence type="ECO:0000256" key="7">
    <source>
        <dbReference type="ARBA" id="ARBA00023315"/>
    </source>
</evidence>
<dbReference type="GO" id="GO:0016024">
    <property type="term" value="P:CDP-diacylglycerol biosynthetic process"/>
    <property type="evidence" value="ECO:0007669"/>
    <property type="project" value="UniProtKB-UniPathway"/>
</dbReference>
<dbReference type="PANTHER" id="PTHR10983">
    <property type="entry name" value="1-ACYLGLYCEROL-3-PHOSPHATE ACYLTRANSFERASE-RELATED"/>
    <property type="match status" value="1"/>
</dbReference>
<dbReference type="SUPFAM" id="SSF69593">
    <property type="entry name" value="Glycerol-3-phosphate (1)-acyltransferase"/>
    <property type="match status" value="1"/>
</dbReference>
<name>A0A835URN1_VANPL</name>
<dbReference type="Pfam" id="PF16076">
    <property type="entry name" value="Acyltransf_C"/>
    <property type="match status" value="1"/>
</dbReference>
<dbReference type="InterPro" id="IPR002123">
    <property type="entry name" value="Plipid/glycerol_acylTrfase"/>
</dbReference>
<keyword evidence="8" id="KW-1133">Transmembrane helix</keyword>
<accession>A0A835URN1</accession>
<dbReference type="OrthoDB" id="377346at2759"/>
<evidence type="ECO:0000256" key="6">
    <source>
        <dbReference type="ARBA" id="ARBA00022679"/>
    </source>
</evidence>